<comment type="caution">
    <text evidence="2">The sequence shown here is derived from an EMBL/GenBank/DDBJ whole genome shotgun (WGS) entry which is preliminary data.</text>
</comment>
<proteinExistence type="predicted"/>
<evidence type="ECO:0000259" key="1">
    <source>
        <dbReference type="Pfam" id="PF05050"/>
    </source>
</evidence>
<dbReference type="Pfam" id="PF05050">
    <property type="entry name" value="Methyltransf_21"/>
    <property type="match status" value="1"/>
</dbReference>
<accession>X0RTI6</accession>
<reference evidence="2" key="1">
    <citation type="journal article" date="2014" name="Front. Microbiol.">
        <title>High frequency of phylogenetically diverse reductive dehalogenase-homologous genes in deep subseafloor sedimentary metagenomes.</title>
        <authorList>
            <person name="Kawai M."/>
            <person name="Futagami T."/>
            <person name="Toyoda A."/>
            <person name="Takaki Y."/>
            <person name="Nishi S."/>
            <person name="Hori S."/>
            <person name="Arai W."/>
            <person name="Tsubouchi T."/>
            <person name="Morono Y."/>
            <person name="Uchiyama I."/>
            <person name="Ito T."/>
            <person name="Fujiyama A."/>
            <person name="Inagaki F."/>
            <person name="Takami H."/>
        </authorList>
    </citation>
    <scope>NUCLEOTIDE SEQUENCE</scope>
    <source>
        <strain evidence="2">Expedition CK06-06</strain>
    </source>
</reference>
<dbReference type="PANTHER" id="PTHR34203:SF13">
    <property type="entry name" value="EXPRESSED PROTEIN"/>
    <property type="match status" value="1"/>
</dbReference>
<dbReference type="PANTHER" id="PTHR34203">
    <property type="entry name" value="METHYLTRANSFERASE, FKBM FAMILY PROTEIN"/>
    <property type="match status" value="1"/>
</dbReference>
<sequence>KDEVIPDVLPEVIDVPDKLYKMISFPDGFRCYAHTSVEEAALIHRELIQEMCYLQPGINVSPGNTIFDVGGNMGLFSIALTKRYANLTIHAFEPIPASCEVFQANIELFQMKGVTLHEFGLGDGTEEESEINFFINLTGNSTRHPETKARQRKFAEEHYPPEMVEEYFSSEKVRIKLRRLSDVLEDLGEPVIDLLKVDVEGDELPVLMGIDPKHWTLIRQLVVEVHNASDNLEDIQSYIKKAEPGLILTLGEIDPLGEALVWGHR</sequence>
<dbReference type="Gene3D" id="3.40.50.150">
    <property type="entry name" value="Vaccinia Virus protein VP39"/>
    <property type="match status" value="1"/>
</dbReference>
<dbReference type="InterPro" id="IPR006342">
    <property type="entry name" value="FkbM_mtfrase"/>
</dbReference>
<organism evidence="2">
    <name type="scientific">marine sediment metagenome</name>
    <dbReference type="NCBI Taxonomy" id="412755"/>
    <lineage>
        <taxon>unclassified sequences</taxon>
        <taxon>metagenomes</taxon>
        <taxon>ecological metagenomes</taxon>
    </lineage>
</organism>
<feature type="non-terminal residue" evidence="2">
    <location>
        <position position="1"/>
    </location>
</feature>
<evidence type="ECO:0000313" key="2">
    <source>
        <dbReference type="EMBL" id="GAF72159.1"/>
    </source>
</evidence>
<dbReference type="EMBL" id="BARS01005357">
    <property type="protein sequence ID" value="GAF72159.1"/>
    <property type="molecule type" value="Genomic_DNA"/>
</dbReference>
<dbReference type="InterPro" id="IPR029063">
    <property type="entry name" value="SAM-dependent_MTases_sf"/>
</dbReference>
<dbReference type="SUPFAM" id="SSF53335">
    <property type="entry name" value="S-adenosyl-L-methionine-dependent methyltransferases"/>
    <property type="match status" value="1"/>
</dbReference>
<protein>
    <recommendedName>
        <fullName evidence="1">Methyltransferase FkbM domain-containing protein</fullName>
    </recommendedName>
</protein>
<dbReference type="NCBIfam" id="TIGR01444">
    <property type="entry name" value="fkbM_fam"/>
    <property type="match status" value="1"/>
</dbReference>
<dbReference type="AlphaFoldDB" id="X0RTI6"/>
<dbReference type="InterPro" id="IPR052514">
    <property type="entry name" value="SAM-dependent_MTase"/>
</dbReference>
<feature type="domain" description="Methyltransferase FkbM" evidence="1">
    <location>
        <begin position="68"/>
        <end position="239"/>
    </location>
</feature>
<gene>
    <name evidence="2" type="ORF">S01H1_10502</name>
</gene>
<name>X0RTI6_9ZZZZ</name>